<dbReference type="EMBL" id="JAPTYD010000004">
    <property type="protein sequence ID" value="MCZ0960925.1"/>
    <property type="molecule type" value="Genomic_DNA"/>
</dbReference>
<dbReference type="InterPro" id="IPR009078">
    <property type="entry name" value="Ferritin-like_SF"/>
</dbReference>
<proteinExistence type="inferred from homology"/>
<dbReference type="InterPro" id="IPR039377">
    <property type="entry name" value="Mn_catalase_dom"/>
</dbReference>
<name>A0ABT4J1D8_9RHOB</name>
<dbReference type="InterPro" id="IPR007760">
    <property type="entry name" value="Mn_catalase"/>
</dbReference>
<accession>A0ABT4J1D8</accession>
<dbReference type="CDD" id="cd01051">
    <property type="entry name" value="Mn_catalase"/>
    <property type="match status" value="1"/>
</dbReference>
<dbReference type="SUPFAM" id="SSF47240">
    <property type="entry name" value="Ferritin-like"/>
    <property type="match status" value="1"/>
</dbReference>
<evidence type="ECO:0000256" key="2">
    <source>
        <dbReference type="SAM" id="MobiDB-lite"/>
    </source>
</evidence>
<evidence type="ECO:0000313" key="3">
    <source>
        <dbReference type="EMBL" id="MCZ0960925.1"/>
    </source>
</evidence>
<dbReference type="InterPro" id="IPR012347">
    <property type="entry name" value="Ferritin-like"/>
</dbReference>
<organism evidence="3 4">
    <name type="scientific">Paracoccus benzoatiresistens</name>
    <dbReference type="NCBI Taxonomy" id="2997341"/>
    <lineage>
        <taxon>Bacteria</taxon>
        <taxon>Pseudomonadati</taxon>
        <taxon>Pseudomonadota</taxon>
        <taxon>Alphaproteobacteria</taxon>
        <taxon>Rhodobacterales</taxon>
        <taxon>Paracoccaceae</taxon>
        <taxon>Paracoccus</taxon>
    </lineage>
</organism>
<evidence type="ECO:0000313" key="4">
    <source>
        <dbReference type="Proteomes" id="UP001149822"/>
    </source>
</evidence>
<protein>
    <submittedName>
        <fullName evidence="3">Manganese catalase family protein</fullName>
    </submittedName>
</protein>
<reference evidence="3" key="1">
    <citation type="submission" date="2022-12" db="EMBL/GenBank/DDBJ databases">
        <title>Paracoccus sp. EF6 isolated from a lake water.</title>
        <authorList>
            <person name="Liu H."/>
        </authorList>
    </citation>
    <scope>NUCLEOTIDE SEQUENCE</scope>
    <source>
        <strain evidence="3">EF6</strain>
    </source>
</reference>
<sequence>MFYTDNKLQYPVRVDTPDPLFARALQQAIGGVEGEIRVAMQYFFQACGARGNPKFRDLLMNTAAEELGHIEMLATAVAMNLEGAPLSMKEDMAAGDRAVAAIMGGMNLKNLLSSGLSAMPVDSDGVPFDMSHIYASGNIAADMTANVAAESTGRTLAVRLYNMTDDSGMKDMLSYLIARDTMHQNQWLAALEELGGMTGAFPIPNSFPQAQEKTDFSYAYLGFQADGSAPVPGRWAEGTSIDGKGTFTTGKLHPSDQKPDLGLAKPNSGAQAEQIAG</sequence>
<dbReference type="Gene3D" id="1.20.1260.10">
    <property type="match status" value="1"/>
</dbReference>
<comment type="caution">
    <text evidence="3">The sequence shown here is derived from an EMBL/GenBank/DDBJ whole genome shotgun (WGS) entry which is preliminary data.</text>
</comment>
<dbReference type="Proteomes" id="UP001149822">
    <property type="component" value="Unassembled WGS sequence"/>
</dbReference>
<dbReference type="Pfam" id="PF05067">
    <property type="entry name" value="Mn_catalase"/>
    <property type="match status" value="1"/>
</dbReference>
<evidence type="ECO:0000256" key="1">
    <source>
        <dbReference type="ARBA" id="ARBA00007644"/>
    </source>
</evidence>
<feature type="region of interest" description="Disordered" evidence="2">
    <location>
        <begin position="240"/>
        <end position="277"/>
    </location>
</feature>
<keyword evidence="4" id="KW-1185">Reference proteome</keyword>
<gene>
    <name evidence="3" type="ORF">OU682_04755</name>
</gene>
<dbReference type="RefSeq" id="WP_268940928.1">
    <property type="nucleotide sequence ID" value="NZ_JAPTYD010000004.1"/>
</dbReference>
<comment type="similarity">
    <text evidence="1">Belongs to the manganese catalase family.</text>
</comment>